<dbReference type="Pfam" id="PF02709">
    <property type="entry name" value="Glyco_transf_7C"/>
    <property type="match status" value="1"/>
</dbReference>
<feature type="region of interest" description="Disordered" evidence="2">
    <location>
        <begin position="412"/>
        <end position="431"/>
    </location>
</feature>
<feature type="compositionally biased region" description="Pro residues" evidence="2">
    <location>
        <begin position="418"/>
        <end position="431"/>
    </location>
</feature>
<evidence type="ECO:0000313" key="6">
    <source>
        <dbReference type="Proteomes" id="UP000053244"/>
    </source>
</evidence>
<gene>
    <name evidence="5" type="ORF">ADL15_39525</name>
</gene>
<dbReference type="OrthoDB" id="4120491at2"/>
<dbReference type="InterPro" id="IPR029044">
    <property type="entry name" value="Nucleotide-diphossugar_trans"/>
</dbReference>
<dbReference type="AlphaFoldDB" id="A0A101JF92"/>
<dbReference type="SUPFAM" id="SSF53448">
    <property type="entry name" value="Nucleotide-diphospho-sugar transferases"/>
    <property type="match status" value="1"/>
</dbReference>
<keyword evidence="1" id="KW-0808">Transferase</keyword>
<reference evidence="5 6" key="1">
    <citation type="submission" date="2015-10" db="EMBL/GenBank/DDBJ databases">
        <authorList>
            <person name="Gilbert D.G."/>
        </authorList>
    </citation>
    <scope>NUCLEOTIDE SEQUENCE [LARGE SCALE GENOMIC DNA]</scope>
    <source>
        <strain evidence="5 6">NRRL B-16712</strain>
    </source>
</reference>
<dbReference type="EMBL" id="LLZH01000310">
    <property type="protein sequence ID" value="KUL25804.1"/>
    <property type="molecule type" value="Genomic_DNA"/>
</dbReference>
<evidence type="ECO:0000313" key="5">
    <source>
        <dbReference type="EMBL" id="KUL25804.1"/>
    </source>
</evidence>
<accession>A0A101JF92</accession>
<dbReference type="InterPro" id="IPR001173">
    <property type="entry name" value="Glyco_trans_2-like"/>
</dbReference>
<feature type="domain" description="Galactosyltransferase C-terminal" evidence="4">
    <location>
        <begin position="178"/>
        <end position="236"/>
    </location>
</feature>
<evidence type="ECO:0000256" key="2">
    <source>
        <dbReference type="SAM" id="MobiDB-lite"/>
    </source>
</evidence>
<protein>
    <recommendedName>
        <fullName evidence="7">Glycosyltransferase 2-like domain-containing protein</fullName>
    </recommendedName>
</protein>
<comment type="caution">
    <text evidence="5">The sequence shown here is derived from an EMBL/GenBank/DDBJ whole genome shotgun (WGS) entry which is preliminary data.</text>
</comment>
<evidence type="ECO:0000259" key="4">
    <source>
        <dbReference type="Pfam" id="PF02709"/>
    </source>
</evidence>
<dbReference type="Pfam" id="PF00535">
    <property type="entry name" value="Glycos_transf_2"/>
    <property type="match status" value="1"/>
</dbReference>
<dbReference type="PANTHER" id="PTHR43685">
    <property type="entry name" value="GLYCOSYLTRANSFERASE"/>
    <property type="match status" value="1"/>
</dbReference>
<sequence length="431" mass="47864">MPEERTMHALPSLSVVIPTYNRCGALADTLESLALQRTSSDRFEVIVSDDGSTDATFDLCRAFRERLPLRYRYQQDVGYRAGAARNGGARLAAAPLLAFLDAGTLASPDLVEQHLRAHARGPATGLAVAGYAYGYRLWNRHTDLAGILRDSTPEAVVARHGDDPAFWDWRHEALAAFAFDLSGYATPWQVFWTMNCSVRAEDFWRAGGFRESYARWGLEDIELGLRLFRAGVPITFSREAWSIESPHERDVEKNLLSNRINLAEFVDEYRDDPLAELTWAVFTEEGEPFELERVYRDFLAWTRQAREVDVRAELSPGLPVRPGRLAVIGCGAALPADLPDAELFEFDETLEPDTGGGRHQLHRAIGLRTPLPPQSMDLVVVTSRLDGLRDRWGDRLLAEAHRIGRRVIVTPAAGPSAAPGPGPAPALPSQR</sequence>
<dbReference type="InterPro" id="IPR027791">
    <property type="entry name" value="Galactosyl_T_C"/>
</dbReference>
<evidence type="ECO:0008006" key="7">
    <source>
        <dbReference type="Google" id="ProtNLM"/>
    </source>
</evidence>
<feature type="domain" description="Glycosyltransferase 2-like" evidence="3">
    <location>
        <begin position="14"/>
        <end position="142"/>
    </location>
</feature>
<dbReference type="GO" id="GO:0016740">
    <property type="term" value="F:transferase activity"/>
    <property type="evidence" value="ECO:0007669"/>
    <property type="project" value="UniProtKB-KW"/>
</dbReference>
<organism evidence="5 6">
    <name type="scientific">Actinoplanes awajinensis subsp. mycoplanecinus</name>
    <dbReference type="NCBI Taxonomy" id="135947"/>
    <lineage>
        <taxon>Bacteria</taxon>
        <taxon>Bacillati</taxon>
        <taxon>Actinomycetota</taxon>
        <taxon>Actinomycetes</taxon>
        <taxon>Micromonosporales</taxon>
        <taxon>Micromonosporaceae</taxon>
        <taxon>Actinoplanes</taxon>
    </lineage>
</organism>
<dbReference type="Proteomes" id="UP000053244">
    <property type="component" value="Unassembled WGS sequence"/>
</dbReference>
<proteinExistence type="predicted"/>
<dbReference type="InterPro" id="IPR050834">
    <property type="entry name" value="Glycosyltransf_2"/>
</dbReference>
<dbReference type="PANTHER" id="PTHR43685:SF3">
    <property type="entry name" value="SLR2126 PROTEIN"/>
    <property type="match status" value="1"/>
</dbReference>
<evidence type="ECO:0000259" key="3">
    <source>
        <dbReference type="Pfam" id="PF00535"/>
    </source>
</evidence>
<keyword evidence="6" id="KW-1185">Reference proteome</keyword>
<name>A0A101JF92_9ACTN</name>
<evidence type="ECO:0000256" key="1">
    <source>
        <dbReference type="ARBA" id="ARBA00022679"/>
    </source>
</evidence>
<dbReference type="Gene3D" id="3.90.550.10">
    <property type="entry name" value="Spore Coat Polysaccharide Biosynthesis Protein SpsA, Chain A"/>
    <property type="match status" value="1"/>
</dbReference>